<dbReference type="EMBL" id="JADCNN020000036">
    <property type="protein sequence ID" value="MBM6998410.1"/>
    <property type="molecule type" value="Genomic_DNA"/>
</dbReference>
<dbReference type="RefSeq" id="WP_193419059.1">
    <property type="nucleotide sequence ID" value="NZ_JADCNN020000036.1"/>
</dbReference>
<reference evidence="1 2" key="1">
    <citation type="submission" date="2021-01" db="EMBL/GenBank/DDBJ databases">
        <title>Paenibacillus sp.nov. isolated from the rhizosphere soil of tomato plant.</title>
        <authorList>
            <person name="Thin K.K."/>
            <person name="Zhang X."/>
            <person name="He S."/>
        </authorList>
    </citation>
    <scope>NUCLEOTIDE SEQUENCE [LARGE SCALE GENOMIC DNA]</scope>
    <source>
        <strain evidence="1 2">DXFW5</strain>
    </source>
</reference>
<dbReference type="Proteomes" id="UP001516620">
    <property type="component" value="Unassembled WGS sequence"/>
</dbReference>
<evidence type="ECO:0008006" key="3">
    <source>
        <dbReference type="Google" id="ProtNLM"/>
    </source>
</evidence>
<protein>
    <recommendedName>
        <fullName evidence="3">YgiT-type zinc finger protein</fullName>
    </recommendedName>
</protein>
<accession>A0ABS2HAK1</accession>
<sequence>MRKHCHCGQMMNLGFRLVIFEGIYEIDRVPIYECEDCSYYEVLPEVKSDLTDLLAELKKEQPNGRVYFTEMNELADLIFAIYRQWNRTENASFESLLEQQCEERINLLLDLYGGAKNIGDLDWMNEISKRLSQLSKYVKNRQLSRAN</sequence>
<evidence type="ECO:0000313" key="1">
    <source>
        <dbReference type="EMBL" id="MBM6998410.1"/>
    </source>
</evidence>
<proteinExistence type="predicted"/>
<keyword evidence="2" id="KW-1185">Reference proteome</keyword>
<organism evidence="1 2">
    <name type="scientific">Paenibacillus rhizolycopersici</name>
    <dbReference type="NCBI Taxonomy" id="2780073"/>
    <lineage>
        <taxon>Bacteria</taxon>
        <taxon>Bacillati</taxon>
        <taxon>Bacillota</taxon>
        <taxon>Bacilli</taxon>
        <taxon>Bacillales</taxon>
        <taxon>Paenibacillaceae</taxon>
        <taxon>Paenibacillus</taxon>
    </lineage>
</organism>
<gene>
    <name evidence="1" type="ORF">IM700_022310</name>
</gene>
<comment type="caution">
    <text evidence="1">The sequence shown here is derived from an EMBL/GenBank/DDBJ whole genome shotgun (WGS) entry which is preliminary data.</text>
</comment>
<evidence type="ECO:0000313" key="2">
    <source>
        <dbReference type="Proteomes" id="UP001516620"/>
    </source>
</evidence>
<name>A0ABS2HAK1_9BACL</name>